<feature type="domain" description="SAM-dependent MTase TRM10-type" evidence="7">
    <location>
        <begin position="117"/>
        <end position="313"/>
    </location>
</feature>
<dbReference type="Gene3D" id="3.40.1280.30">
    <property type="match status" value="1"/>
</dbReference>
<dbReference type="KEGG" id="ccp:CHC_T00002423001"/>
<name>R7Q5K4_CHOCR</name>
<dbReference type="PhylomeDB" id="R7Q5K4"/>
<feature type="region of interest" description="Disordered" evidence="6">
    <location>
        <begin position="23"/>
        <end position="73"/>
    </location>
</feature>
<dbReference type="AlphaFoldDB" id="R7Q5K4"/>
<dbReference type="Proteomes" id="UP000012073">
    <property type="component" value="Unassembled WGS sequence"/>
</dbReference>
<evidence type="ECO:0000313" key="9">
    <source>
        <dbReference type="Proteomes" id="UP000012073"/>
    </source>
</evidence>
<dbReference type="EMBL" id="HG001658">
    <property type="protein sequence ID" value="CDF33817.1"/>
    <property type="molecule type" value="Genomic_DNA"/>
</dbReference>
<evidence type="ECO:0000256" key="1">
    <source>
        <dbReference type="ARBA" id="ARBA00012797"/>
    </source>
</evidence>
<dbReference type="OrthoDB" id="278300at2759"/>
<dbReference type="GO" id="GO:0052905">
    <property type="term" value="F:tRNA (guanosine(9)-N1)-methyltransferase activity"/>
    <property type="evidence" value="ECO:0007669"/>
    <property type="project" value="UniProtKB-EC"/>
</dbReference>
<evidence type="ECO:0000256" key="5">
    <source>
        <dbReference type="ARBA" id="ARBA00048434"/>
    </source>
</evidence>
<dbReference type="InterPro" id="IPR038459">
    <property type="entry name" value="MT_TRM10-typ_sf"/>
</dbReference>
<evidence type="ECO:0000313" key="8">
    <source>
        <dbReference type="EMBL" id="CDF33817.1"/>
    </source>
</evidence>
<dbReference type="Gramene" id="CDF33817">
    <property type="protein sequence ID" value="CDF33817"/>
    <property type="gene ID" value="CHC_T00002423001"/>
</dbReference>
<keyword evidence="9" id="KW-1185">Reference proteome</keyword>
<dbReference type="GO" id="GO:0002939">
    <property type="term" value="P:tRNA N1-guanine methylation"/>
    <property type="evidence" value="ECO:0007669"/>
    <property type="project" value="TreeGrafter"/>
</dbReference>
<dbReference type="EC" id="2.1.1.221" evidence="1"/>
<keyword evidence="4" id="KW-0949">S-adenosyl-L-methionine</keyword>
<keyword evidence="2" id="KW-0489">Methyltransferase</keyword>
<protein>
    <recommendedName>
        <fullName evidence="1">tRNA (guanine(9)-N(1))-methyltransferase</fullName>
        <ecNumber evidence="1">2.1.1.221</ecNumber>
    </recommendedName>
</protein>
<dbReference type="OMA" id="FKKNDGW"/>
<comment type="catalytic activity">
    <reaction evidence="5">
        <text>guanosine(9) in tRNA + S-adenosyl-L-methionine = N(1)-methylguanosine(9) in tRNA + S-adenosyl-L-homocysteine + H(+)</text>
        <dbReference type="Rhea" id="RHEA:43156"/>
        <dbReference type="Rhea" id="RHEA-COMP:10367"/>
        <dbReference type="Rhea" id="RHEA-COMP:10368"/>
        <dbReference type="ChEBI" id="CHEBI:15378"/>
        <dbReference type="ChEBI" id="CHEBI:57856"/>
        <dbReference type="ChEBI" id="CHEBI:59789"/>
        <dbReference type="ChEBI" id="CHEBI:73542"/>
        <dbReference type="ChEBI" id="CHEBI:74269"/>
        <dbReference type="EC" id="2.1.1.221"/>
    </reaction>
</comment>
<dbReference type="GeneID" id="17321344"/>
<feature type="compositionally biased region" description="Polar residues" evidence="6">
    <location>
        <begin position="38"/>
        <end position="47"/>
    </location>
</feature>
<sequence>MGVALSRLFWEKAPRDHGHVARLPAARGEREDGRRTGQTELQGISKNAQKKVAREKRLADRKKARKEEKKRQKALVKVQKRAERQARFEKLPAEERERAIQERAAAMKAGRAEEREKRAKVKDALQNRTRYSVCIDLGWNDQMFEKEQRSLARQLAYSYNALRKCVESDMVPLSMSIAGIDDVIKPVLSFSAQGWETWPVKLSENSLLETHEKEKMVYLTHDAEDVLQTMDPDAIYVVGGIVDRNRLRCATMDKATRLGIKTARLNLDRNISLQHGTPVLTVNHCVEILVNAANGMSWRDAYLKVLPVRKGISTAKSSDHDR</sequence>
<feature type="compositionally biased region" description="Basic residues" evidence="6">
    <location>
        <begin position="48"/>
        <end position="64"/>
    </location>
</feature>
<evidence type="ECO:0000256" key="3">
    <source>
        <dbReference type="ARBA" id="ARBA00022679"/>
    </source>
</evidence>
<gene>
    <name evidence="8" type="ORF">CHC_T00002423001</name>
</gene>
<keyword evidence="3" id="KW-0808">Transferase</keyword>
<proteinExistence type="predicted"/>
<dbReference type="PANTHER" id="PTHR13563">
    <property type="entry name" value="TRNA (GUANINE-9-) METHYLTRANSFERASE"/>
    <property type="match status" value="1"/>
</dbReference>
<dbReference type="GO" id="GO:0000049">
    <property type="term" value="F:tRNA binding"/>
    <property type="evidence" value="ECO:0007669"/>
    <property type="project" value="TreeGrafter"/>
</dbReference>
<dbReference type="RefSeq" id="XP_005713636.1">
    <property type="nucleotide sequence ID" value="XM_005713579.1"/>
</dbReference>
<dbReference type="CDD" id="cd18089">
    <property type="entry name" value="SPOUT_Trm10-like"/>
    <property type="match status" value="1"/>
</dbReference>
<dbReference type="InterPro" id="IPR028564">
    <property type="entry name" value="MT_TRM10-typ"/>
</dbReference>
<dbReference type="InterPro" id="IPR007356">
    <property type="entry name" value="tRNA_m1G_MeTrfase_euk"/>
</dbReference>
<accession>R7Q5K4</accession>
<dbReference type="GO" id="GO:0005634">
    <property type="term" value="C:nucleus"/>
    <property type="evidence" value="ECO:0007669"/>
    <property type="project" value="TreeGrafter"/>
</dbReference>
<evidence type="ECO:0000256" key="4">
    <source>
        <dbReference type="ARBA" id="ARBA00022691"/>
    </source>
</evidence>
<feature type="compositionally biased region" description="Basic and acidic residues" evidence="6">
    <location>
        <begin position="27"/>
        <end position="37"/>
    </location>
</feature>
<evidence type="ECO:0000259" key="7">
    <source>
        <dbReference type="PROSITE" id="PS51675"/>
    </source>
</evidence>
<dbReference type="PANTHER" id="PTHR13563:SF13">
    <property type="entry name" value="TRNA METHYLTRANSFERASE 10 HOMOLOG A"/>
    <property type="match status" value="1"/>
</dbReference>
<dbReference type="STRING" id="2769.R7Q5K4"/>
<reference evidence="9" key="1">
    <citation type="journal article" date="2013" name="Proc. Natl. Acad. Sci. U.S.A.">
        <title>Genome structure and metabolic features in the red seaweed Chondrus crispus shed light on evolution of the Archaeplastida.</title>
        <authorList>
            <person name="Collen J."/>
            <person name="Porcel B."/>
            <person name="Carre W."/>
            <person name="Ball S.G."/>
            <person name="Chaparro C."/>
            <person name="Tonon T."/>
            <person name="Barbeyron T."/>
            <person name="Michel G."/>
            <person name="Noel B."/>
            <person name="Valentin K."/>
            <person name="Elias M."/>
            <person name="Artiguenave F."/>
            <person name="Arun A."/>
            <person name="Aury J.M."/>
            <person name="Barbosa-Neto J.F."/>
            <person name="Bothwell J.H."/>
            <person name="Bouget F.Y."/>
            <person name="Brillet L."/>
            <person name="Cabello-Hurtado F."/>
            <person name="Capella-Gutierrez S."/>
            <person name="Charrier B."/>
            <person name="Cladiere L."/>
            <person name="Cock J.M."/>
            <person name="Coelho S.M."/>
            <person name="Colleoni C."/>
            <person name="Czjzek M."/>
            <person name="Da Silva C."/>
            <person name="Delage L."/>
            <person name="Denoeud F."/>
            <person name="Deschamps P."/>
            <person name="Dittami S.M."/>
            <person name="Gabaldon T."/>
            <person name="Gachon C.M."/>
            <person name="Groisillier A."/>
            <person name="Herve C."/>
            <person name="Jabbari K."/>
            <person name="Katinka M."/>
            <person name="Kloareg B."/>
            <person name="Kowalczyk N."/>
            <person name="Labadie K."/>
            <person name="Leblanc C."/>
            <person name="Lopez P.J."/>
            <person name="McLachlan D.H."/>
            <person name="Meslet-Cladiere L."/>
            <person name="Moustafa A."/>
            <person name="Nehr Z."/>
            <person name="Nyvall Collen P."/>
            <person name="Panaud O."/>
            <person name="Partensky F."/>
            <person name="Poulain J."/>
            <person name="Rensing S.A."/>
            <person name="Rousvoal S."/>
            <person name="Samson G."/>
            <person name="Symeonidi A."/>
            <person name="Weissenbach J."/>
            <person name="Zambounis A."/>
            <person name="Wincker P."/>
            <person name="Boyen C."/>
        </authorList>
    </citation>
    <scope>NUCLEOTIDE SEQUENCE [LARGE SCALE GENOMIC DNA]</scope>
    <source>
        <strain evidence="9">cv. Stackhouse</strain>
    </source>
</reference>
<evidence type="ECO:0000256" key="2">
    <source>
        <dbReference type="ARBA" id="ARBA00022603"/>
    </source>
</evidence>
<evidence type="ECO:0000256" key="6">
    <source>
        <dbReference type="SAM" id="MobiDB-lite"/>
    </source>
</evidence>
<organism evidence="8 9">
    <name type="scientific">Chondrus crispus</name>
    <name type="common">Carrageen Irish moss</name>
    <name type="synonym">Polymorpha crispa</name>
    <dbReference type="NCBI Taxonomy" id="2769"/>
    <lineage>
        <taxon>Eukaryota</taxon>
        <taxon>Rhodophyta</taxon>
        <taxon>Florideophyceae</taxon>
        <taxon>Rhodymeniophycidae</taxon>
        <taxon>Gigartinales</taxon>
        <taxon>Gigartinaceae</taxon>
        <taxon>Chondrus</taxon>
    </lineage>
</organism>
<dbReference type="PROSITE" id="PS51675">
    <property type="entry name" value="SAM_MT_TRM10"/>
    <property type="match status" value="1"/>
</dbReference>